<keyword evidence="3 8" id="KW-0436">Ligase</keyword>
<dbReference type="PANTHER" id="PTHR43311:SF2">
    <property type="entry name" value="GLUTAMATE--TRNA LIGASE, MITOCHONDRIAL-RELATED"/>
    <property type="match status" value="1"/>
</dbReference>
<feature type="domain" description="Glutamyl/glutaminyl-tRNA synthetase class Ib catalytic" evidence="9">
    <location>
        <begin position="4"/>
        <end position="306"/>
    </location>
</feature>
<evidence type="ECO:0000256" key="5">
    <source>
        <dbReference type="ARBA" id="ARBA00022840"/>
    </source>
</evidence>
<dbReference type="RefSeq" id="WP_064437443.1">
    <property type="nucleotide sequence ID" value="NZ_CP011485.1"/>
</dbReference>
<dbReference type="Gene3D" id="3.40.50.620">
    <property type="entry name" value="HUPs"/>
    <property type="match status" value="1"/>
</dbReference>
<evidence type="ECO:0000256" key="1">
    <source>
        <dbReference type="ARBA" id="ARBA00007894"/>
    </source>
</evidence>
<name>A0A1A9HAA0_HELPX</name>
<evidence type="ECO:0000256" key="6">
    <source>
        <dbReference type="ARBA" id="ARBA00022917"/>
    </source>
</evidence>
<evidence type="ECO:0000256" key="2">
    <source>
        <dbReference type="ARBA" id="ARBA00022490"/>
    </source>
</evidence>
<feature type="short sequence motif" description="'KMSKS' region" evidence="8">
    <location>
        <begin position="238"/>
        <end position="242"/>
    </location>
</feature>
<feature type="short sequence motif" description="'HIGH' region" evidence="8">
    <location>
        <begin position="10"/>
        <end position="20"/>
    </location>
</feature>
<comment type="catalytic activity">
    <reaction evidence="8">
        <text>tRNA(Glu) + L-glutamate + ATP = L-glutamyl-tRNA(Glu) + AMP + diphosphate</text>
        <dbReference type="Rhea" id="RHEA:23540"/>
        <dbReference type="Rhea" id="RHEA-COMP:9663"/>
        <dbReference type="Rhea" id="RHEA-COMP:9680"/>
        <dbReference type="ChEBI" id="CHEBI:29985"/>
        <dbReference type="ChEBI" id="CHEBI:30616"/>
        <dbReference type="ChEBI" id="CHEBI:33019"/>
        <dbReference type="ChEBI" id="CHEBI:78442"/>
        <dbReference type="ChEBI" id="CHEBI:78520"/>
        <dbReference type="ChEBI" id="CHEBI:456215"/>
        <dbReference type="EC" id="6.1.1.17"/>
    </reaction>
</comment>
<dbReference type="InterPro" id="IPR049940">
    <property type="entry name" value="GluQ/Sye"/>
</dbReference>
<protein>
    <recommendedName>
        <fullName evidence="8">Glutamate--tRNA ligase</fullName>
        <ecNumber evidence="8">6.1.1.17</ecNumber>
    </recommendedName>
    <alternativeName>
        <fullName evidence="8">Glutamyl-tRNA synthetase</fullName>
        <shortName evidence="8">GluRS</shortName>
    </alternativeName>
</protein>
<comment type="subunit">
    <text evidence="8">Monomer.</text>
</comment>
<dbReference type="AlphaFoldDB" id="A0A1A9HAA0"/>
<evidence type="ECO:0000313" key="11">
    <source>
        <dbReference type="EMBL" id="ANH46692.1"/>
    </source>
</evidence>
<comment type="similarity">
    <text evidence="1 8">Belongs to the class-I aminoacyl-tRNA synthetase family. Glutamate--tRNA ligase type 1 subfamily.</text>
</comment>
<sequence>MSLIVTRFAPSPTGYLHIGGLRTAIFNYLFARANQGKFFLRIEDTDLSRNSIEAANAIIEAFKWVGLEYDGEILYQSKRFEIYKEYIQKLLDENKAYYCYMSKEELDALREEQKARKETPRYDNRYRDFKGTPPKGIEPVVRIKVPQNEVIAFNDGVKGEVEVNTNELDDFIIARSDGTPTYNFVVTIDDALMGITDVIRGDDHLSNTPKQIILYKALNFKIPNFFHVPMILNEEGQKLSKRHGATNVMDYQEMGYLKEALVNFLARLGWSYQDKEIFSMQELLELFDPKDLNSSPSCFSWHKLNWLNAHYLKNQSTQGLLELLKPFSFSNLSHLNPTQLDRLLDALKERSQTLKELALKIDEVLIAPVEYEEKVFKKLNQAFVMPLLEKFKLELNKVHFNDESALENAMHKIIEEEKIKAGSFMQPLRLALLGKGGGIGLKEALFILGQTESVKRIENFLKNQRVLRER</sequence>
<dbReference type="NCBIfam" id="NF004314">
    <property type="entry name" value="PRK05710.1-3"/>
    <property type="match status" value="1"/>
</dbReference>
<comment type="subcellular location">
    <subcellularLocation>
        <location evidence="8">Cytoplasm</location>
    </subcellularLocation>
</comment>
<dbReference type="Pfam" id="PF00749">
    <property type="entry name" value="tRNA-synt_1c"/>
    <property type="match status" value="1"/>
</dbReference>
<dbReference type="Pfam" id="PF19269">
    <property type="entry name" value="Anticodon_2"/>
    <property type="match status" value="1"/>
</dbReference>
<organism evidence="11 12">
    <name type="scientific">Helicobacter pylori</name>
    <name type="common">Campylobacter pylori</name>
    <dbReference type="NCBI Taxonomy" id="210"/>
    <lineage>
        <taxon>Bacteria</taxon>
        <taxon>Pseudomonadati</taxon>
        <taxon>Campylobacterota</taxon>
        <taxon>Epsilonproteobacteria</taxon>
        <taxon>Campylobacterales</taxon>
        <taxon>Helicobacteraceae</taxon>
        <taxon>Helicobacter</taxon>
    </lineage>
</organism>
<keyword evidence="4 8" id="KW-0547">Nucleotide-binding</keyword>
<dbReference type="GO" id="GO:0006424">
    <property type="term" value="P:glutamyl-tRNA aminoacylation"/>
    <property type="evidence" value="ECO:0007669"/>
    <property type="project" value="UniProtKB-UniRule"/>
</dbReference>
<dbReference type="InterPro" id="IPR008925">
    <property type="entry name" value="aa_tRNA-synth_I_cd-bd_sf"/>
</dbReference>
<dbReference type="GO" id="GO:0004818">
    <property type="term" value="F:glutamate-tRNA ligase activity"/>
    <property type="evidence" value="ECO:0007669"/>
    <property type="project" value="UniProtKB-UniRule"/>
</dbReference>
<comment type="function">
    <text evidence="8">Catalyzes the attachment of glutamate to tRNA(Glu) in a two-step reaction: glutamate is first activated by ATP to form Glu-AMP and then transferred to the acceptor end of tRNA(Glu).</text>
</comment>
<dbReference type="InterPro" id="IPR033910">
    <property type="entry name" value="GluRS_core"/>
</dbReference>
<dbReference type="NCBIfam" id="TIGR00464">
    <property type="entry name" value="gltX_bact"/>
    <property type="match status" value="1"/>
</dbReference>
<dbReference type="InterPro" id="IPR004527">
    <property type="entry name" value="Glu-tRNA-ligase_bac/mito"/>
</dbReference>
<evidence type="ECO:0000256" key="3">
    <source>
        <dbReference type="ARBA" id="ARBA00022598"/>
    </source>
</evidence>
<dbReference type="GO" id="GO:0000049">
    <property type="term" value="F:tRNA binding"/>
    <property type="evidence" value="ECO:0007669"/>
    <property type="project" value="InterPro"/>
</dbReference>
<dbReference type="GO" id="GO:0008270">
    <property type="term" value="F:zinc ion binding"/>
    <property type="evidence" value="ECO:0007669"/>
    <property type="project" value="InterPro"/>
</dbReference>
<keyword evidence="2 8" id="KW-0963">Cytoplasm</keyword>
<dbReference type="CDD" id="cd00808">
    <property type="entry name" value="GluRS_core"/>
    <property type="match status" value="1"/>
</dbReference>
<gene>
    <name evidence="8" type="primary">gltX</name>
    <name evidence="11" type="ORF">AA973_02200</name>
</gene>
<evidence type="ECO:0000313" key="12">
    <source>
        <dbReference type="Proteomes" id="UP000078049"/>
    </source>
</evidence>
<dbReference type="InterPro" id="IPR014729">
    <property type="entry name" value="Rossmann-like_a/b/a_fold"/>
</dbReference>
<dbReference type="PRINTS" id="PR00987">
    <property type="entry name" value="TRNASYNTHGLU"/>
</dbReference>
<evidence type="ECO:0000256" key="8">
    <source>
        <dbReference type="HAMAP-Rule" id="MF_00022"/>
    </source>
</evidence>
<dbReference type="FunFam" id="3.40.50.620:FF:000288">
    <property type="entry name" value="Glutamate--tRNA ligase 1"/>
    <property type="match status" value="1"/>
</dbReference>
<accession>A0A1A9HAA0</accession>
<feature type="domain" description="Aminoacyl-tRNA synthetase class I anticodon-binding" evidence="10">
    <location>
        <begin position="320"/>
        <end position="460"/>
    </location>
</feature>
<feature type="binding site" evidence="8">
    <location>
        <position position="241"/>
    </location>
    <ligand>
        <name>ATP</name>
        <dbReference type="ChEBI" id="CHEBI:30616"/>
    </ligand>
</feature>
<dbReference type="GO" id="GO:0005829">
    <property type="term" value="C:cytosol"/>
    <property type="evidence" value="ECO:0007669"/>
    <property type="project" value="TreeGrafter"/>
</dbReference>
<dbReference type="InterPro" id="IPR045462">
    <property type="entry name" value="aa-tRNA-synth_I_cd-bd"/>
</dbReference>
<evidence type="ECO:0000256" key="4">
    <source>
        <dbReference type="ARBA" id="ARBA00022741"/>
    </source>
</evidence>
<dbReference type="Proteomes" id="UP000078049">
    <property type="component" value="Chromosome"/>
</dbReference>
<dbReference type="InterPro" id="IPR020751">
    <property type="entry name" value="aa-tRNA-synth_I_codon-bd_sub2"/>
</dbReference>
<reference evidence="11 12" key="1">
    <citation type="submission" date="2014-04" db="EMBL/GenBank/DDBJ databases">
        <title>Detecting global and local adaptation in a worldwide sample of Helicobacter pylori genomes.</title>
        <authorList>
            <person name="Montano V."/>
            <person name="Didelot X."/>
            <person name="Foll M."/>
            <person name="Linz B."/>
            <person name="Reinhardt R."/>
            <person name="Suerbaum S."/>
            <person name="Moodley Y."/>
            <person name="Jensen J.D."/>
        </authorList>
    </citation>
    <scope>NUCLEOTIDE SEQUENCE [LARGE SCALE GENOMIC DNA]</scope>
    <source>
        <strain evidence="12">ausabrJ05</strain>
    </source>
</reference>
<dbReference type="GO" id="GO:0005524">
    <property type="term" value="F:ATP binding"/>
    <property type="evidence" value="ECO:0007669"/>
    <property type="project" value="UniProtKB-UniRule"/>
</dbReference>
<proteinExistence type="inferred from homology"/>
<evidence type="ECO:0000259" key="9">
    <source>
        <dbReference type="Pfam" id="PF00749"/>
    </source>
</evidence>
<keyword evidence="6 8" id="KW-0648">Protein biosynthesis</keyword>
<dbReference type="Gene3D" id="1.10.10.350">
    <property type="match status" value="1"/>
</dbReference>
<evidence type="ECO:0000259" key="10">
    <source>
        <dbReference type="Pfam" id="PF19269"/>
    </source>
</evidence>
<dbReference type="HAMAP" id="MF_00022">
    <property type="entry name" value="Glu_tRNA_synth_type1"/>
    <property type="match status" value="1"/>
</dbReference>
<dbReference type="InterPro" id="IPR000924">
    <property type="entry name" value="Glu/Gln-tRNA-synth"/>
</dbReference>
<keyword evidence="5 8" id="KW-0067">ATP-binding</keyword>
<keyword evidence="7 8" id="KW-0030">Aminoacyl-tRNA synthetase</keyword>
<dbReference type="InterPro" id="IPR001412">
    <property type="entry name" value="aa-tRNA-synth_I_CS"/>
</dbReference>
<dbReference type="SUPFAM" id="SSF52374">
    <property type="entry name" value="Nucleotidylyl transferase"/>
    <property type="match status" value="1"/>
</dbReference>
<comment type="caution">
    <text evidence="8">Lacks conserved residue(s) required for the propagation of feature annotation.</text>
</comment>
<dbReference type="PROSITE" id="PS00178">
    <property type="entry name" value="AA_TRNA_LIGASE_I"/>
    <property type="match status" value="1"/>
</dbReference>
<evidence type="ECO:0000256" key="7">
    <source>
        <dbReference type="ARBA" id="ARBA00023146"/>
    </source>
</evidence>
<dbReference type="PATRIC" id="fig|210.2440.peg.447"/>
<dbReference type="SUPFAM" id="SSF48163">
    <property type="entry name" value="An anticodon-binding domain of class I aminoacyl-tRNA synthetases"/>
    <property type="match status" value="1"/>
</dbReference>
<dbReference type="EMBL" id="CP011485">
    <property type="protein sequence ID" value="ANH46692.1"/>
    <property type="molecule type" value="Genomic_DNA"/>
</dbReference>
<dbReference type="EC" id="6.1.1.17" evidence="8"/>
<dbReference type="PANTHER" id="PTHR43311">
    <property type="entry name" value="GLUTAMATE--TRNA LIGASE"/>
    <property type="match status" value="1"/>
</dbReference>
<dbReference type="InterPro" id="IPR020058">
    <property type="entry name" value="Glu/Gln-tRNA-synth_Ib_cat-dom"/>
</dbReference>